<comment type="caution">
    <text evidence="1">The sequence shown here is derived from an EMBL/GenBank/DDBJ whole genome shotgun (WGS) entry which is preliminary data.</text>
</comment>
<accession>A0ABP7UUU7</accession>
<proteinExistence type="predicted"/>
<gene>
    <name evidence="1" type="ORF">GCM10022214_00030</name>
</gene>
<name>A0ABP7UUU7_9ACTN</name>
<organism evidence="1 2">
    <name type="scientific">Actinomadura miaoliensis</name>
    <dbReference type="NCBI Taxonomy" id="430685"/>
    <lineage>
        <taxon>Bacteria</taxon>
        <taxon>Bacillati</taxon>
        <taxon>Actinomycetota</taxon>
        <taxon>Actinomycetes</taxon>
        <taxon>Streptosporangiales</taxon>
        <taxon>Thermomonosporaceae</taxon>
        <taxon>Actinomadura</taxon>
    </lineage>
</organism>
<dbReference type="EMBL" id="BAAAZG010000001">
    <property type="protein sequence ID" value="GAA4053555.1"/>
    <property type="molecule type" value="Genomic_DNA"/>
</dbReference>
<protein>
    <submittedName>
        <fullName evidence="1">Uncharacterized protein</fullName>
    </submittedName>
</protein>
<evidence type="ECO:0000313" key="1">
    <source>
        <dbReference type="EMBL" id="GAA4053555.1"/>
    </source>
</evidence>
<evidence type="ECO:0000313" key="2">
    <source>
        <dbReference type="Proteomes" id="UP001500683"/>
    </source>
</evidence>
<keyword evidence="2" id="KW-1185">Reference proteome</keyword>
<sequence length="160" mass="17268">MTVLSGLRFLAHYARDYAYAGDDALIRAATCNSSQGRRVELSTDGAMGPSRLVTLTRAVPIPITERAAPLDGLASDGPQLVSAAAYLVGDLMCTLGHPDVLHITTEGRLLQLGGGVTRTRTTNGRLGLVRRPFKWRGSGAARRRHARTRVLNPAVQRPRQ</sequence>
<dbReference type="Proteomes" id="UP001500683">
    <property type="component" value="Unassembled WGS sequence"/>
</dbReference>
<reference evidence="2" key="1">
    <citation type="journal article" date="2019" name="Int. J. Syst. Evol. Microbiol.">
        <title>The Global Catalogue of Microorganisms (GCM) 10K type strain sequencing project: providing services to taxonomists for standard genome sequencing and annotation.</title>
        <authorList>
            <consortium name="The Broad Institute Genomics Platform"/>
            <consortium name="The Broad Institute Genome Sequencing Center for Infectious Disease"/>
            <person name="Wu L."/>
            <person name="Ma J."/>
        </authorList>
    </citation>
    <scope>NUCLEOTIDE SEQUENCE [LARGE SCALE GENOMIC DNA]</scope>
    <source>
        <strain evidence="2">JCM 16702</strain>
    </source>
</reference>